<evidence type="ECO:0000313" key="2">
    <source>
        <dbReference type="EMBL" id="OQN98979.1"/>
    </source>
</evidence>
<dbReference type="GO" id="GO:0000340">
    <property type="term" value="F:RNA 7-methylguanosine cap binding"/>
    <property type="evidence" value="ECO:0007669"/>
    <property type="project" value="InterPro"/>
</dbReference>
<dbReference type="OrthoDB" id="422106at2759"/>
<dbReference type="STRING" id="1507870.A0A1V8SIR3"/>
<reference evidence="3" key="1">
    <citation type="submission" date="2017-03" db="EMBL/GenBank/DDBJ databases">
        <title>Genomes of endolithic fungi from Antarctica.</title>
        <authorList>
            <person name="Coleine C."/>
            <person name="Masonjones S."/>
            <person name="Stajich J.E."/>
        </authorList>
    </citation>
    <scope>NUCLEOTIDE SEQUENCE [LARGE SCALE GENOMIC DNA]</scope>
    <source>
        <strain evidence="3">CCFEE 5527</strain>
    </source>
</reference>
<dbReference type="GO" id="GO:0003729">
    <property type="term" value="F:mRNA binding"/>
    <property type="evidence" value="ECO:0007669"/>
    <property type="project" value="InterPro"/>
</dbReference>
<name>A0A1V8SIR3_9PEZI</name>
<gene>
    <name evidence="2" type="ORF">B0A48_14839</name>
</gene>
<feature type="compositionally biased region" description="Basic and acidic residues" evidence="1">
    <location>
        <begin position="320"/>
        <end position="338"/>
    </location>
</feature>
<dbReference type="GO" id="GO:0005634">
    <property type="term" value="C:nucleus"/>
    <property type="evidence" value="ECO:0007669"/>
    <property type="project" value="TreeGrafter"/>
</dbReference>
<feature type="compositionally biased region" description="Polar residues" evidence="1">
    <location>
        <begin position="341"/>
        <end position="351"/>
    </location>
</feature>
<dbReference type="Pfam" id="PF10309">
    <property type="entry name" value="NCBP3"/>
    <property type="match status" value="1"/>
</dbReference>
<dbReference type="PANTHER" id="PTHR16291:SF0">
    <property type="entry name" value="NUCLEAR CAP-BINDING PROTEIN SUBUNIT 3"/>
    <property type="match status" value="1"/>
</dbReference>
<sequence>MDGDMDIDMDIDMEDPDLARLRAQAEAINAQHLAVQQVGDTESMNGIQQAPEEGEVDPDGVVRNKIHLRGLDNLTTARIEAAVREYCDMTLYGKLQWIDDTSANLVFDTDDAAASAMAALAEVEECDALALRAVKAFNELPETQLQMRYATESDVKVKGAKDRSRFYLMNPEYDPENRVRKRRYDDRGRGSGGRGGYNNKRPRMDRGYSDVDERLARGGSGQDTRFNEDLYDDAPSPRPAPLRDSIPRRDSYASSEGHGRTLRQYEPTPDLLAGKSNGRLQRDRSASPARDGDGRFGFSEDQPYRKTARHRSRSPLRRPVSRDQDNRNSLEQRRKELFPSRPSSALTNGTSKPDLFDRTAATNSAKELFPDKAQHKRQDARVVGHNELATAIGKYHFDGVDESPHTYDQAGPDRASGRVEKPKAGRDLFARINGGSGNSDGRLRQDDQVAVEGFSFKGAGAKKADSDFSIRGASAAKGSGLARELFPVKAGVQVNDKPDLFEGRLGGRTNGRRRAEDLF</sequence>
<feature type="region of interest" description="Disordered" evidence="1">
    <location>
        <begin position="177"/>
        <end position="356"/>
    </location>
</feature>
<protein>
    <submittedName>
        <fullName evidence="2">Uncharacterized protein</fullName>
    </submittedName>
</protein>
<feature type="compositionally biased region" description="Basic residues" evidence="1">
    <location>
        <begin position="306"/>
        <end position="316"/>
    </location>
</feature>
<proteinExistence type="predicted"/>
<keyword evidence="3" id="KW-1185">Reference proteome</keyword>
<dbReference type="EMBL" id="NAJO01000042">
    <property type="protein sequence ID" value="OQN98979.1"/>
    <property type="molecule type" value="Genomic_DNA"/>
</dbReference>
<dbReference type="Proteomes" id="UP000192596">
    <property type="component" value="Unassembled WGS sequence"/>
</dbReference>
<evidence type="ECO:0000256" key="1">
    <source>
        <dbReference type="SAM" id="MobiDB-lite"/>
    </source>
</evidence>
<dbReference type="InParanoid" id="A0A1V8SIR3"/>
<dbReference type="AlphaFoldDB" id="A0A1V8SIR3"/>
<dbReference type="InterPro" id="IPR019416">
    <property type="entry name" value="NCBP3"/>
</dbReference>
<organism evidence="2 3">
    <name type="scientific">Cryoendolithus antarcticus</name>
    <dbReference type="NCBI Taxonomy" id="1507870"/>
    <lineage>
        <taxon>Eukaryota</taxon>
        <taxon>Fungi</taxon>
        <taxon>Dikarya</taxon>
        <taxon>Ascomycota</taxon>
        <taxon>Pezizomycotina</taxon>
        <taxon>Dothideomycetes</taxon>
        <taxon>Dothideomycetidae</taxon>
        <taxon>Cladosporiales</taxon>
        <taxon>Cladosporiaceae</taxon>
        <taxon>Cryoendolithus</taxon>
    </lineage>
</organism>
<feature type="compositionally biased region" description="Basic and acidic residues" evidence="1">
    <location>
        <begin position="280"/>
        <end position="294"/>
    </location>
</feature>
<feature type="region of interest" description="Disordered" evidence="1">
    <location>
        <begin position="400"/>
        <end position="421"/>
    </location>
</feature>
<evidence type="ECO:0000313" key="3">
    <source>
        <dbReference type="Proteomes" id="UP000192596"/>
    </source>
</evidence>
<feature type="compositionally biased region" description="Basic and acidic residues" evidence="1">
    <location>
        <begin position="202"/>
        <end position="216"/>
    </location>
</feature>
<feature type="region of interest" description="Disordered" evidence="1">
    <location>
        <begin position="499"/>
        <end position="519"/>
    </location>
</feature>
<feature type="compositionally biased region" description="Basic and acidic residues" evidence="1">
    <location>
        <begin position="177"/>
        <end position="189"/>
    </location>
</feature>
<accession>A0A1V8SIR3</accession>
<dbReference type="PANTHER" id="PTHR16291">
    <property type="entry name" value="NUCLEAR CAP-BINDING PROTEIN SUBUNIT 3"/>
    <property type="match status" value="1"/>
</dbReference>
<comment type="caution">
    <text evidence="2">The sequence shown here is derived from an EMBL/GenBank/DDBJ whole genome shotgun (WGS) entry which is preliminary data.</text>
</comment>